<dbReference type="GeneID" id="97183684"/>
<accession>A0A246B9M4</accession>
<dbReference type="EMBL" id="JASZ02000012">
    <property type="protein sequence ID" value="OWK98208.1"/>
    <property type="molecule type" value="Genomic_DNA"/>
</dbReference>
<feature type="signal peptide" evidence="1">
    <location>
        <begin position="1"/>
        <end position="23"/>
    </location>
</feature>
<evidence type="ECO:0000313" key="2">
    <source>
        <dbReference type="EMBL" id="OWK98208.1"/>
    </source>
</evidence>
<dbReference type="InterPro" id="IPR046601">
    <property type="entry name" value="DUF6660"/>
</dbReference>
<protein>
    <submittedName>
        <fullName evidence="2">Uncharacterized protein</fullName>
    </submittedName>
</protein>
<dbReference type="Pfam" id="PF20365">
    <property type="entry name" value="DUF6660"/>
    <property type="match status" value="1"/>
</dbReference>
<keyword evidence="3" id="KW-1185">Reference proteome</keyword>
<proteinExistence type="predicted"/>
<comment type="caution">
    <text evidence="2">The sequence shown here is derived from an EMBL/GenBank/DDBJ whole genome shotgun (WGS) entry which is preliminary data.</text>
</comment>
<evidence type="ECO:0000256" key="1">
    <source>
        <dbReference type="SAM" id="SignalP"/>
    </source>
</evidence>
<feature type="chain" id="PRO_5011266867" evidence="1">
    <location>
        <begin position="24"/>
        <end position="108"/>
    </location>
</feature>
<sequence length="108" mass="12107">MKLFIFIFSIYFLALSVMPCTDACGMDTSNTSKSELSNTSNGQTKNGDLCSPFCSCATCHTVVNFTFQTFKINEAKPSLSKIQKFPLQNFNFISNYHGNIWQPPKINT</sequence>
<gene>
    <name evidence="2" type="ORF">AP75_07360</name>
</gene>
<keyword evidence="1" id="KW-0732">Signal</keyword>
<name>A0A246B9M4_9FLAO</name>
<reference evidence="2 3" key="1">
    <citation type="submission" date="2017-05" db="EMBL/GenBank/DDBJ databases">
        <title>Genome of Chryseobacterium haifense.</title>
        <authorList>
            <person name="Newman J.D."/>
        </authorList>
    </citation>
    <scope>NUCLEOTIDE SEQUENCE [LARGE SCALE GENOMIC DNA]</scope>
    <source>
        <strain evidence="2 3">DSM 19056</strain>
    </source>
</reference>
<dbReference type="Proteomes" id="UP000197587">
    <property type="component" value="Unassembled WGS sequence"/>
</dbReference>
<dbReference type="RefSeq" id="WP_031504363.1">
    <property type="nucleotide sequence ID" value="NZ_JASZ02000012.1"/>
</dbReference>
<dbReference type="AlphaFoldDB" id="A0A246B9M4"/>
<organism evidence="2 3">
    <name type="scientific">Kaistella haifensis DSM 19056</name>
    <dbReference type="NCBI Taxonomy" id="1450526"/>
    <lineage>
        <taxon>Bacteria</taxon>
        <taxon>Pseudomonadati</taxon>
        <taxon>Bacteroidota</taxon>
        <taxon>Flavobacteriia</taxon>
        <taxon>Flavobacteriales</taxon>
        <taxon>Weeksellaceae</taxon>
        <taxon>Chryseobacterium group</taxon>
        <taxon>Kaistella</taxon>
    </lineage>
</organism>
<evidence type="ECO:0000313" key="3">
    <source>
        <dbReference type="Proteomes" id="UP000197587"/>
    </source>
</evidence>